<dbReference type="PANTHER" id="PTHR35399">
    <property type="entry name" value="SLR8030 PROTEIN"/>
    <property type="match status" value="1"/>
</dbReference>
<dbReference type="SUPFAM" id="SSF63829">
    <property type="entry name" value="Calcium-dependent phosphotriesterase"/>
    <property type="match status" value="1"/>
</dbReference>
<dbReference type="RefSeq" id="WP_211307245.1">
    <property type="nucleotide sequence ID" value="NZ_CAKZQT010000021.1"/>
</dbReference>
<dbReference type="PANTHER" id="PTHR35399:SF4">
    <property type="entry name" value="MEMBRANE PROTEIN"/>
    <property type="match status" value="1"/>
</dbReference>
<evidence type="ECO:0000313" key="1">
    <source>
        <dbReference type="EMBL" id="PXV69578.1"/>
    </source>
</evidence>
<sequence>MAAMIDRRRFLLQAGGAVAAAFGGWQRALAAVAPPLVADRLRPDPDGVLDLPEGFDYTVLSRAGTLMDDGLLVPGGCDGMAAFPGEGGRVVLVRNHELDARSGPVFGTAFGAGDARLANVDRARLYDAGGEGPSYGGTTTLVLAPGARQVEAQFLSLGGTLRNCAGGPTPWGSWLSCEESLQSADTRHTRDHGWVFEVPSSHRGLVDARPLAALGRFNHEAAAVDPATGIVYLTEDRPDGLFYRFVPHERGRLAAGGRLQALAIAERASADTRGWQAQTAICEPGCALRVRWIDLDGVDAPGDDLRLRGHAGGAALFARGEGLWWGSDACWFACTSGGAAQAGQIFRFRPDARGGSLTLFVESTDPARFANADNLTVAPWGDLIVCEDTNRACRLLGVRPDGSLYALARNPYNDSELAGACFAPDGRTLFVNVQWAGLTLAIRGPFESL</sequence>
<evidence type="ECO:0008006" key="3">
    <source>
        <dbReference type="Google" id="ProtNLM"/>
    </source>
</evidence>
<dbReference type="EMBL" id="QICN01000003">
    <property type="protein sequence ID" value="PXV69578.1"/>
    <property type="molecule type" value="Genomic_DNA"/>
</dbReference>
<dbReference type="AlphaFoldDB" id="A0A318EGA8"/>
<keyword evidence="2" id="KW-1185">Reference proteome</keyword>
<dbReference type="Pfam" id="PF05787">
    <property type="entry name" value="PhoX"/>
    <property type="match status" value="1"/>
</dbReference>
<organism evidence="1 2">
    <name type="scientific">Sinimarinibacterium flocculans</name>
    <dbReference type="NCBI Taxonomy" id="985250"/>
    <lineage>
        <taxon>Bacteria</taxon>
        <taxon>Pseudomonadati</taxon>
        <taxon>Pseudomonadota</taxon>
        <taxon>Gammaproteobacteria</taxon>
        <taxon>Nevskiales</taxon>
        <taxon>Nevskiaceae</taxon>
        <taxon>Sinimarinibacterium</taxon>
    </lineage>
</organism>
<dbReference type="InterPro" id="IPR008557">
    <property type="entry name" value="PhoX"/>
</dbReference>
<dbReference type="Proteomes" id="UP000248330">
    <property type="component" value="Unassembled WGS sequence"/>
</dbReference>
<dbReference type="InterPro" id="IPR006311">
    <property type="entry name" value="TAT_signal"/>
</dbReference>
<dbReference type="PROSITE" id="PS51318">
    <property type="entry name" value="TAT"/>
    <property type="match status" value="1"/>
</dbReference>
<comment type="caution">
    <text evidence="1">The sequence shown here is derived from an EMBL/GenBank/DDBJ whole genome shotgun (WGS) entry which is preliminary data.</text>
</comment>
<name>A0A318EGA8_9GAMM</name>
<proteinExistence type="predicted"/>
<reference evidence="1 2" key="1">
    <citation type="submission" date="2018-04" db="EMBL/GenBank/DDBJ databases">
        <title>Genomic Encyclopedia of Type Strains, Phase IV (KMG-IV): sequencing the most valuable type-strain genomes for metagenomic binning, comparative biology and taxonomic classification.</title>
        <authorList>
            <person name="Goeker M."/>
        </authorList>
    </citation>
    <scope>NUCLEOTIDE SEQUENCE [LARGE SCALE GENOMIC DNA]</scope>
    <source>
        <strain evidence="1 2">DSM 104150</strain>
    </source>
</reference>
<evidence type="ECO:0000313" key="2">
    <source>
        <dbReference type="Proteomes" id="UP000248330"/>
    </source>
</evidence>
<gene>
    <name evidence="1" type="ORF">C8D93_103152</name>
</gene>
<protein>
    <recommendedName>
        <fullName evidence="3">Secreted PhoX family phosphatase</fullName>
    </recommendedName>
</protein>
<accession>A0A318EGA8</accession>